<reference evidence="3 4" key="1">
    <citation type="submission" date="2020-01" db="EMBL/GenBank/DDBJ databases">
        <title>Complete genome sequence of Chitinophaga sp. H33E-04 isolated from quinoa roots.</title>
        <authorList>
            <person name="Weon H.-Y."/>
            <person name="Lee S.A."/>
        </authorList>
    </citation>
    <scope>NUCLEOTIDE SEQUENCE [LARGE SCALE GENOMIC DNA]</scope>
    <source>
        <strain evidence="3 4">H33E-04</strain>
    </source>
</reference>
<name>A0A6B9ZAP1_9BACT</name>
<dbReference type="EMBL" id="CP048113">
    <property type="protein sequence ID" value="QHS59217.1"/>
    <property type="molecule type" value="Genomic_DNA"/>
</dbReference>
<evidence type="ECO:0000313" key="3">
    <source>
        <dbReference type="EMBL" id="QHS59217.1"/>
    </source>
</evidence>
<sequence length="155" mass="16878">MKHSKAFLIASLLIFYASSVFSQKYKTASDTVKLNEEYVSVSNDIAELTSKLTIAKNNMPGYQTKAGDANSDAQSSANASSKQASRATNGDIGDAKNAKKKANKAYSNAQDARDAGNKVKRQDKKIADLNSQLEKKQARLRELDDMKLAIVNKSL</sequence>
<dbReference type="AlphaFoldDB" id="A0A6B9ZAP1"/>
<evidence type="ECO:0000313" key="4">
    <source>
        <dbReference type="Proteomes" id="UP000476411"/>
    </source>
</evidence>
<dbReference type="RefSeq" id="WP_162330914.1">
    <property type="nucleotide sequence ID" value="NZ_CP048113.1"/>
</dbReference>
<feature type="chain" id="PRO_5025686604" description="SlyB protein" evidence="2">
    <location>
        <begin position="23"/>
        <end position="155"/>
    </location>
</feature>
<keyword evidence="4" id="KW-1185">Reference proteome</keyword>
<evidence type="ECO:0000256" key="1">
    <source>
        <dbReference type="SAM" id="MobiDB-lite"/>
    </source>
</evidence>
<accession>A0A6B9ZAP1</accession>
<feature type="compositionally biased region" description="Low complexity" evidence="1">
    <location>
        <begin position="66"/>
        <end position="85"/>
    </location>
</feature>
<keyword evidence="2" id="KW-0732">Signal</keyword>
<feature type="region of interest" description="Disordered" evidence="1">
    <location>
        <begin position="59"/>
        <end position="130"/>
    </location>
</feature>
<dbReference type="KEGG" id="chih:GWR21_06355"/>
<feature type="signal peptide" evidence="2">
    <location>
        <begin position="1"/>
        <end position="22"/>
    </location>
</feature>
<evidence type="ECO:0000256" key="2">
    <source>
        <dbReference type="SAM" id="SignalP"/>
    </source>
</evidence>
<proteinExistence type="predicted"/>
<gene>
    <name evidence="3" type="ORF">GWR21_06355</name>
</gene>
<evidence type="ECO:0008006" key="5">
    <source>
        <dbReference type="Google" id="ProtNLM"/>
    </source>
</evidence>
<protein>
    <recommendedName>
        <fullName evidence="5">SlyB protein</fullName>
    </recommendedName>
</protein>
<organism evidence="3 4">
    <name type="scientific">Chitinophaga agri</name>
    <dbReference type="NCBI Taxonomy" id="2703787"/>
    <lineage>
        <taxon>Bacteria</taxon>
        <taxon>Pseudomonadati</taxon>
        <taxon>Bacteroidota</taxon>
        <taxon>Chitinophagia</taxon>
        <taxon>Chitinophagales</taxon>
        <taxon>Chitinophagaceae</taxon>
        <taxon>Chitinophaga</taxon>
    </lineage>
</organism>
<dbReference type="Proteomes" id="UP000476411">
    <property type="component" value="Chromosome"/>
</dbReference>